<accession>A0A150IX04</accession>
<reference evidence="2 3" key="1">
    <citation type="journal article" date="2016" name="ISME J.">
        <title>Chasing the elusive Euryarchaeota class WSA2: genomes reveal a uniquely fastidious methyl-reducing methanogen.</title>
        <authorList>
            <person name="Nobu M.K."/>
            <person name="Narihiro T."/>
            <person name="Kuroda K."/>
            <person name="Mei R."/>
            <person name="Liu W.T."/>
        </authorList>
    </citation>
    <scope>NUCLEOTIDE SEQUENCE [LARGE SCALE GENOMIC DNA]</scope>
    <source>
        <strain evidence="2">U1lsi0528_Bin055</strain>
    </source>
</reference>
<comment type="caution">
    <text evidence="2">The sequence shown here is derived from an EMBL/GenBank/DDBJ whole genome shotgun (WGS) entry which is preliminary data.</text>
</comment>
<keyword evidence="1" id="KW-0812">Transmembrane</keyword>
<organism evidence="2 3">
    <name type="scientific">Candidatus Methanofastidiosum methylothiophilum</name>
    <dbReference type="NCBI Taxonomy" id="1705564"/>
    <lineage>
        <taxon>Archaea</taxon>
        <taxon>Methanobacteriati</taxon>
        <taxon>Methanobacteriota</taxon>
        <taxon>Stenosarchaea group</taxon>
        <taxon>Candidatus Methanofastidiosia</taxon>
        <taxon>Candidatus Methanofastidiosales</taxon>
        <taxon>Candidatus Methanofastidiosaceae</taxon>
        <taxon>Candidatus Methanofastidiosum</taxon>
    </lineage>
</organism>
<feature type="transmembrane region" description="Helical" evidence="1">
    <location>
        <begin position="77"/>
        <end position="95"/>
    </location>
</feature>
<evidence type="ECO:0000313" key="2">
    <source>
        <dbReference type="EMBL" id="KYC49507.1"/>
    </source>
</evidence>
<dbReference type="AlphaFoldDB" id="A0A150IX04"/>
<dbReference type="Proteomes" id="UP000075398">
    <property type="component" value="Unassembled WGS sequence"/>
</dbReference>
<dbReference type="EMBL" id="LNGC01000094">
    <property type="protein sequence ID" value="KYC49507.1"/>
    <property type="molecule type" value="Genomic_DNA"/>
</dbReference>
<keyword evidence="1" id="KW-1133">Transmembrane helix</keyword>
<evidence type="ECO:0000256" key="1">
    <source>
        <dbReference type="SAM" id="Phobius"/>
    </source>
</evidence>
<protein>
    <submittedName>
        <fullName evidence="2">Uncharacterized protein</fullName>
    </submittedName>
</protein>
<proteinExistence type="predicted"/>
<sequence>MPAVNVFKVYVNLPQEVEMFFKGLKNSNPDIYRSVIEQRYSCNRTPMEFSYNSKVRRVAIYLPNEYRQNLINESNKFLFFSLSAYLSYIFMNYYLNYFGYGRK</sequence>
<gene>
    <name evidence="2" type="ORF">AMQ22_01624</name>
</gene>
<keyword evidence="1" id="KW-0472">Membrane</keyword>
<name>A0A150IX04_9EURY</name>
<evidence type="ECO:0000313" key="3">
    <source>
        <dbReference type="Proteomes" id="UP000075398"/>
    </source>
</evidence>